<evidence type="ECO:0000313" key="1">
    <source>
        <dbReference type="WBParaSite" id="maker-PairedContig_4996-snap-gene-0.12-mRNA-1"/>
    </source>
</evidence>
<proteinExistence type="predicted"/>
<protein>
    <submittedName>
        <fullName evidence="1">Uncharacterized protein</fullName>
    </submittedName>
</protein>
<organism evidence="1">
    <name type="scientific">Wuchereria bancrofti</name>
    <dbReference type="NCBI Taxonomy" id="6293"/>
    <lineage>
        <taxon>Eukaryota</taxon>
        <taxon>Metazoa</taxon>
        <taxon>Ecdysozoa</taxon>
        <taxon>Nematoda</taxon>
        <taxon>Chromadorea</taxon>
        <taxon>Rhabditida</taxon>
        <taxon>Spirurina</taxon>
        <taxon>Spiruromorpha</taxon>
        <taxon>Filarioidea</taxon>
        <taxon>Onchocercidae</taxon>
        <taxon>Wuchereria</taxon>
    </lineage>
</organism>
<dbReference type="WBParaSite" id="maker-PairedContig_4996-snap-gene-0.12-mRNA-1">
    <property type="protein sequence ID" value="maker-PairedContig_4996-snap-gene-0.12-mRNA-1"/>
    <property type="gene ID" value="maker-PairedContig_4996-snap-gene-0.12"/>
</dbReference>
<sequence>MILFVPLYIAIEDAIRLVMLYALRFENNTNSDIHGLVQLLRGKGIIRAVLDFGGSARWQNDLFDGIAIAMTKRQSGQIMKLCSFLSNPKYLLSG</sequence>
<reference evidence="1" key="1">
    <citation type="submission" date="2016-11" db="UniProtKB">
        <authorList>
            <consortium name="WormBaseParasite"/>
        </authorList>
    </citation>
    <scope>IDENTIFICATION</scope>
    <source>
        <strain evidence="1">pt0022</strain>
    </source>
</reference>
<dbReference type="InterPro" id="IPR036045">
    <property type="entry name" value="Sec1-like_sf"/>
</dbReference>
<dbReference type="SUPFAM" id="SSF56815">
    <property type="entry name" value="Sec1/munc18-like (SM) proteins"/>
    <property type="match status" value="1"/>
</dbReference>
<dbReference type="STRING" id="6293.A0A1I8ETP6"/>
<accession>A0A1I8ETP6</accession>
<dbReference type="AlphaFoldDB" id="A0A1I8ETP6"/>
<name>A0A1I8ETP6_WUCBA</name>